<evidence type="ECO:0008006" key="4">
    <source>
        <dbReference type="Google" id="ProtNLM"/>
    </source>
</evidence>
<keyword evidence="3" id="KW-1185">Reference proteome</keyword>
<evidence type="ECO:0000313" key="3">
    <source>
        <dbReference type="Proteomes" id="UP000015100"/>
    </source>
</evidence>
<dbReference type="EMBL" id="AQGS01000264">
    <property type="protein sequence ID" value="EPS41031.1"/>
    <property type="molecule type" value="Genomic_DNA"/>
</dbReference>
<dbReference type="PANTHER" id="PTHR35040">
    <property type="match status" value="1"/>
</dbReference>
<evidence type="ECO:0000313" key="2">
    <source>
        <dbReference type="EMBL" id="EPS41031.1"/>
    </source>
</evidence>
<dbReference type="InterPro" id="IPR021986">
    <property type="entry name" value="Spherulin4"/>
</dbReference>
<protein>
    <recommendedName>
        <fullName evidence="4">Spherulin 4-like cell surface protein</fullName>
    </recommendedName>
</protein>
<dbReference type="AlphaFoldDB" id="S8AIQ6"/>
<organism evidence="2 3">
    <name type="scientific">Dactylellina haptotyla (strain CBS 200.50)</name>
    <name type="common">Nematode-trapping fungus</name>
    <name type="synonym">Monacrosporium haptotylum</name>
    <dbReference type="NCBI Taxonomy" id="1284197"/>
    <lineage>
        <taxon>Eukaryota</taxon>
        <taxon>Fungi</taxon>
        <taxon>Dikarya</taxon>
        <taxon>Ascomycota</taxon>
        <taxon>Pezizomycotina</taxon>
        <taxon>Orbiliomycetes</taxon>
        <taxon>Orbiliales</taxon>
        <taxon>Orbiliaceae</taxon>
        <taxon>Dactylellina</taxon>
    </lineage>
</organism>
<dbReference type="OrthoDB" id="5342184at2759"/>
<evidence type="ECO:0000256" key="1">
    <source>
        <dbReference type="SAM" id="SignalP"/>
    </source>
</evidence>
<dbReference type="HOGENOM" id="CLU_060605_0_0_1"/>
<reference evidence="3" key="2">
    <citation type="submission" date="2013-04" db="EMBL/GenBank/DDBJ databases">
        <title>Genomic mechanisms accounting for the adaptation to parasitism in nematode-trapping fungi.</title>
        <authorList>
            <person name="Ahren D.G."/>
        </authorList>
    </citation>
    <scope>NUCLEOTIDE SEQUENCE [LARGE SCALE GENOMIC DNA]</scope>
    <source>
        <strain evidence="3">CBS 200.50</strain>
    </source>
</reference>
<reference evidence="2 3" key="1">
    <citation type="journal article" date="2013" name="PLoS Genet.">
        <title>Genomic mechanisms accounting for the adaptation to parasitism in nematode-trapping fungi.</title>
        <authorList>
            <person name="Meerupati T."/>
            <person name="Andersson K.M."/>
            <person name="Friman E."/>
            <person name="Kumar D."/>
            <person name="Tunlid A."/>
            <person name="Ahren D."/>
        </authorList>
    </citation>
    <scope>NUCLEOTIDE SEQUENCE [LARGE SCALE GENOMIC DNA]</scope>
    <source>
        <strain evidence="2 3">CBS 200.50</strain>
    </source>
</reference>
<comment type="caution">
    <text evidence="2">The sequence shown here is derived from an EMBL/GenBank/DDBJ whole genome shotgun (WGS) entry which is preliminary data.</text>
</comment>
<dbReference type="Proteomes" id="UP000015100">
    <property type="component" value="Unassembled WGS sequence"/>
</dbReference>
<gene>
    <name evidence="2" type="ORF">H072_5083</name>
</gene>
<dbReference type="Pfam" id="PF12138">
    <property type="entry name" value="Spherulin4"/>
    <property type="match status" value="1"/>
</dbReference>
<dbReference type="eggNOG" id="ENOG502S3WN">
    <property type="taxonomic scope" value="Eukaryota"/>
</dbReference>
<dbReference type="PANTHER" id="PTHR35040:SF9">
    <property type="entry name" value="4-LIKE CELL SURFACE PROTEIN, PUTATIVE (AFU_ORTHOLOGUE AFUA_4G14080)-RELATED"/>
    <property type="match status" value="1"/>
</dbReference>
<proteinExistence type="predicted"/>
<accession>S8AIQ6</accession>
<keyword evidence="1" id="KW-0732">Signal</keyword>
<feature type="signal peptide" evidence="1">
    <location>
        <begin position="1"/>
        <end position="20"/>
    </location>
</feature>
<feature type="chain" id="PRO_5004560535" description="Spherulin 4-like cell surface protein" evidence="1">
    <location>
        <begin position="21"/>
        <end position="290"/>
    </location>
</feature>
<sequence>MYLLSTLATFFLMLAITASAANKPPTAILIPLYLYPTPGAWDPLYQVITTYPNQPFTVIVNPNSGPGDSQFPDANYIAGVAKLNSFKNVRTIGYVHVSYVARHLADVCADITKYAGWASYKTANIAVSGIFVDEAPSEVGAGNANLIYMENVRGAISKAFAATGKDGFTMTNPGTIADKSFYEYADSIVSYESPLSSYYDPDTLQTSKDTSKSAGTPGSLQSIIVTSFTSSEARERYLLQKVVARDIGHVYFTRDPDYQAFGSDLKILVGEVAKQNGLVNTRKRWGRIDF</sequence>
<name>S8AIQ6_DACHA</name>